<dbReference type="CDD" id="cd04301">
    <property type="entry name" value="NAT_SF"/>
    <property type="match status" value="1"/>
</dbReference>
<sequence>MEIITAVASYADAVAELHTASWRTAYAHLFPAPYLNGPLPAEHRQLWRARLDQPAPDAALFLAVETGVLRGFAYMEPQPDGRVLLDNLHARPGHTGRGLGSRLLQHALTWSSTAHPGRDVYVEVLRGNNRAIAFYQRHQARHTASRTCRSAGGRGAAGAVAGQVYSSSGSSIPCWNVALAMPTGRLPAHRRTEAR</sequence>
<dbReference type="EMBL" id="JBEYBN010000021">
    <property type="protein sequence ID" value="MEU2268144.1"/>
    <property type="molecule type" value="Genomic_DNA"/>
</dbReference>
<keyword evidence="1" id="KW-0808">Transferase</keyword>
<dbReference type="PROSITE" id="PS51186">
    <property type="entry name" value="GNAT"/>
    <property type="match status" value="1"/>
</dbReference>
<evidence type="ECO:0000313" key="5">
    <source>
        <dbReference type="Proteomes" id="UP001550603"/>
    </source>
</evidence>
<keyword evidence="5" id="KW-1185">Reference proteome</keyword>
<dbReference type="RefSeq" id="WP_359789644.1">
    <property type="nucleotide sequence ID" value="NZ_JBEYBN010000021.1"/>
</dbReference>
<organism evidence="4 5">
    <name type="scientific">Streptomyces olindensis</name>
    <dbReference type="NCBI Taxonomy" id="358823"/>
    <lineage>
        <taxon>Bacteria</taxon>
        <taxon>Bacillati</taxon>
        <taxon>Actinomycetota</taxon>
        <taxon>Actinomycetes</taxon>
        <taxon>Kitasatosporales</taxon>
        <taxon>Streptomycetaceae</taxon>
        <taxon>Streptomyces</taxon>
    </lineage>
</organism>
<dbReference type="InterPro" id="IPR000182">
    <property type="entry name" value="GNAT_dom"/>
</dbReference>
<dbReference type="PANTHER" id="PTHR43877">
    <property type="entry name" value="AMINOALKYLPHOSPHONATE N-ACETYLTRANSFERASE-RELATED-RELATED"/>
    <property type="match status" value="1"/>
</dbReference>
<evidence type="ECO:0000259" key="3">
    <source>
        <dbReference type="PROSITE" id="PS51186"/>
    </source>
</evidence>
<dbReference type="InterPro" id="IPR050832">
    <property type="entry name" value="Bact_Acetyltransf"/>
</dbReference>
<dbReference type="Pfam" id="PF00583">
    <property type="entry name" value="Acetyltransf_1"/>
    <property type="match status" value="1"/>
</dbReference>
<evidence type="ECO:0000313" key="4">
    <source>
        <dbReference type="EMBL" id="MEU2268144.1"/>
    </source>
</evidence>
<name>A0ABV2XVW9_9ACTN</name>
<feature type="domain" description="N-acetyltransferase" evidence="3">
    <location>
        <begin position="1"/>
        <end position="184"/>
    </location>
</feature>
<accession>A0ABV2XVW9</accession>
<evidence type="ECO:0000256" key="2">
    <source>
        <dbReference type="ARBA" id="ARBA00023315"/>
    </source>
</evidence>
<evidence type="ECO:0000256" key="1">
    <source>
        <dbReference type="ARBA" id="ARBA00022679"/>
    </source>
</evidence>
<proteinExistence type="predicted"/>
<dbReference type="InterPro" id="IPR016181">
    <property type="entry name" value="Acyl_CoA_acyltransferase"/>
</dbReference>
<reference evidence="4 5" key="1">
    <citation type="submission" date="2024-06" db="EMBL/GenBank/DDBJ databases">
        <title>The Natural Products Discovery Center: Release of the First 8490 Sequenced Strains for Exploring Actinobacteria Biosynthetic Diversity.</title>
        <authorList>
            <person name="Kalkreuter E."/>
            <person name="Kautsar S.A."/>
            <person name="Yang D."/>
            <person name="Bader C.D."/>
            <person name="Teijaro C.N."/>
            <person name="Fluegel L."/>
            <person name="Davis C.M."/>
            <person name="Simpson J.R."/>
            <person name="Lauterbach L."/>
            <person name="Steele A.D."/>
            <person name="Gui C."/>
            <person name="Meng S."/>
            <person name="Li G."/>
            <person name="Viehrig K."/>
            <person name="Ye F."/>
            <person name="Su P."/>
            <person name="Kiefer A.F."/>
            <person name="Nichols A."/>
            <person name="Cepeda A.J."/>
            <person name="Yan W."/>
            <person name="Fan B."/>
            <person name="Jiang Y."/>
            <person name="Adhikari A."/>
            <person name="Zheng C.-J."/>
            <person name="Schuster L."/>
            <person name="Cowan T.M."/>
            <person name="Smanski M.J."/>
            <person name="Chevrette M.G."/>
            <person name="De Carvalho L.P.S."/>
            <person name="Shen B."/>
        </authorList>
    </citation>
    <scope>NUCLEOTIDE SEQUENCE [LARGE SCALE GENOMIC DNA]</scope>
    <source>
        <strain evidence="4 5">NPDC019583</strain>
    </source>
</reference>
<comment type="caution">
    <text evidence="4">The sequence shown here is derived from an EMBL/GenBank/DDBJ whole genome shotgun (WGS) entry which is preliminary data.</text>
</comment>
<gene>
    <name evidence="4" type="ORF">ABZ568_17390</name>
</gene>
<keyword evidence="2" id="KW-0012">Acyltransferase</keyword>
<dbReference type="SUPFAM" id="SSF55729">
    <property type="entry name" value="Acyl-CoA N-acyltransferases (Nat)"/>
    <property type="match status" value="1"/>
</dbReference>
<dbReference type="Gene3D" id="3.40.630.30">
    <property type="match status" value="1"/>
</dbReference>
<dbReference type="Proteomes" id="UP001550603">
    <property type="component" value="Unassembled WGS sequence"/>
</dbReference>
<protein>
    <submittedName>
        <fullName evidence="4">GNAT family N-acetyltransferase</fullName>
    </submittedName>
</protein>